<evidence type="ECO:0000256" key="2">
    <source>
        <dbReference type="ARBA" id="ARBA00022448"/>
    </source>
</evidence>
<reference evidence="14" key="2">
    <citation type="submission" date="2023-02" db="EMBL/GenBank/DDBJ databases">
        <authorList>
            <person name="Rayyan A."/>
            <person name="Meyer T."/>
            <person name="Kyndt J.A."/>
        </authorList>
    </citation>
    <scope>NUCLEOTIDE SEQUENCE</scope>
    <source>
        <strain evidence="14">DSM 9987</strain>
    </source>
</reference>
<dbReference type="Pfam" id="PF07715">
    <property type="entry name" value="Plug"/>
    <property type="match status" value="1"/>
</dbReference>
<keyword evidence="8 12" id="KW-0798">TonB box</keyword>
<dbReference type="RefSeq" id="WP_272778982.1">
    <property type="nucleotide sequence ID" value="NZ_JAQQLI010000038.1"/>
</dbReference>
<keyword evidence="5 11" id="KW-0812">Transmembrane</keyword>
<dbReference type="Pfam" id="PF00593">
    <property type="entry name" value="TonB_dep_Rec_b-barrel"/>
    <property type="match status" value="1"/>
</dbReference>
<keyword evidence="15" id="KW-1185">Reference proteome</keyword>
<name>A0ABT5JEW6_RHOTP</name>
<dbReference type="SMART" id="SM00965">
    <property type="entry name" value="STN"/>
    <property type="match status" value="1"/>
</dbReference>
<dbReference type="PROSITE" id="PS52016">
    <property type="entry name" value="TONB_DEPENDENT_REC_3"/>
    <property type="match status" value="1"/>
</dbReference>
<dbReference type="EMBL" id="JAQQLI010000038">
    <property type="protein sequence ID" value="MDC7788144.1"/>
    <property type="molecule type" value="Genomic_DNA"/>
</dbReference>
<evidence type="ECO:0000256" key="8">
    <source>
        <dbReference type="ARBA" id="ARBA00023077"/>
    </source>
</evidence>
<protein>
    <submittedName>
        <fullName evidence="14">TonB-dependent receptor</fullName>
    </submittedName>
</protein>
<dbReference type="InterPro" id="IPR000531">
    <property type="entry name" value="Beta-barrel_TonB"/>
</dbReference>
<organism evidence="14 15">
    <name type="scientific">Rhodoplanes tepidamans</name>
    <name type="common">Rhodoplanes cryptolactis</name>
    <dbReference type="NCBI Taxonomy" id="200616"/>
    <lineage>
        <taxon>Bacteria</taxon>
        <taxon>Pseudomonadati</taxon>
        <taxon>Pseudomonadota</taxon>
        <taxon>Alphaproteobacteria</taxon>
        <taxon>Hyphomicrobiales</taxon>
        <taxon>Nitrobacteraceae</taxon>
        <taxon>Rhodoplanes</taxon>
    </lineage>
</organism>
<dbReference type="InterPro" id="IPR036942">
    <property type="entry name" value="Beta-barrel_TonB_sf"/>
</dbReference>
<comment type="similarity">
    <text evidence="11 12">Belongs to the TonB-dependent receptor family.</text>
</comment>
<keyword evidence="2 11" id="KW-0813">Transport</keyword>
<comment type="caution">
    <text evidence="14">The sequence shown here is derived from an EMBL/GenBank/DDBJ whole genome shotgun (WGS) entry which is preliminary data.</text>
</comment>
<keyword evidence="9 11" id="KW-0472">Membrane</keyword>
<dbReference type="PANTHER" id="PTHR32552:SF81">
    <property type="entry name" value="TONB-DEPENDENT OUTER MEMBRANE RECEPTOR"/>
    <property type="match status" value="1"/>
</dbReference>
<accession>A0ABT5JEW6</accession>
<comment type="subcellular location">
    <subcellularLocation>
        <location evidence="1 11">Cell outer membrane</location>
        <topology evidence="1 11">Multi-pass membrane protein</topology>
    </subcellularLocation>
</comment>
<evidence type="ECO:0000256" key="5">
    <source>
        <dbReference type="ARBA" id="ARBA00022692"/>
    </source>
</evidence>
<dbReference type="Proteomes" id="UP001165652">
    <property type="component" value="Unassembled WGS sequence"/>
</dbReference>
<evidence type="ECO:0000256" key="9">
    <source>
        <dbReference type="ARBA" id="ARBA00023136"/>
    </source>
</evidence>
<evidence type="ECO:0000256" key="4">
    <source>
        <dbReference type="ARBA" id="ARBA00022496"/>
    </source>
</evidence>
<evidence type="ECO:0000256" key="6">
    <source>
        <dbReference type="ARBA" id="ARBA00023004"/>
    </source>
</evidence>
<dbReference type="InterPro" id="IPR012910">
    <property type="entry name" value="Plug_dom"/>
</dbReference>
<keyword evidence="4" id="KW-0410">Iron transport</keyword>
<evidence type="ECO:0000256" key="3">
    <source>
        <dbReference type="ARBA" id="ARBA00022452"/>
    </source>
</evidence>
<dbReference type="SUPFAM" id="SSF56935">
    <property type="entry name" value="Porins"/>
    <property type="match status" value="1"/>
</dbReference>
<keyword evidence="7" id="KW-0406">Ion transport</keyword>
<dbReference type="CDD" id="cd01347">
    <property type="entry name" value="ligand_gated_channel"/>
    <property type="match status" value="1"/>
</dbReference>
<proteinExistence type="inferred from homology"/>
<dbReference type="PANTHER" id="PTHR32552">
    <property type="entry name" value="FERRICHROME IRON RECEPTOR-RELATED"/>
    <property type="match status" value="1"/>
</dbReference>
<evidence type="ECO:0000256" key="12">
    <source>
        <dbReference type="RuleBase" id="RU003357"/>
    </source>
</evidence>
<evidence type="ECO:0000256" key="1">
    <source>
        <dbReference type="ARBA" id="ARBA00004571"/>
    </source>
</evidence>
<evidence type="ECO:0000256" key="11">
    <source>
        <dbReference type="PROSITE-ProRule" id="PRU01360"/>
    </source>
</evidence>
<evidence type="ECO:0000259" key="13">
    <source>
        <dbReference type="SMART" id="SM00965"/>
    </source>
</evidence>
<evidence type="ECO:0000313" key="15">
    <source>
        <dbReference type="Proteomes" id="UP001165652"/>
    </source>
</evidence>
<evidence type="ECO:0000256" key="7">
    <source>
        <dbReference type="ARBA" id="ARBA00023065"/>
    </source>
</evidence>
<keyword evidence="6" id="KW-0408">Iron</keyword>
<reference evidence="14" key="1">
    <citation type="journal article" date="2023" name="Microbiol Resour">
        <title>Genome Sequences of Rhodoplanes serenus and Two Thermotolerant Strains, Rhodoplanes tepidamans and 'Rhodoplanes cryptolactis,' Further Refine the Genus.</title>
        <authorList>
            <person name="Rayyan A.A."/>
            <person name="Kyndt J.A."/>
        </authorList>
    </citation>
    <scope>NUCLEOTIDE SEQUENCE</scope>
    <source>
        <strain evidence="14">DSM 9987</strain>
    </source>
</reference>
<dbReference type="InterPro" id="IPR039426">
    <property type="entry name" value="TonB-dep_rcpt-like"/>
</dbReference>
<dbReference type="InterPro" id="IPR011662">
    <property type="entry name" value="Secretin/TonB_short_N"/>
</dbReference>
<sequence>MAPKPVAGPAGADRRVVAGPRQELRSRALRSQALHSTVARRPLAGWPRIAAPLAALLGLAAADPALAQARDTARPAAAEAGTPTSFSIPRQPLAGAIDAFVRVTGWQVGFSSAAAGDFVSPAVEGTMTPGAALQRLLHGSGLVYRMTGPTTATIVSAFAQAPDGGGEAGVVLLDAITVQGEKVARDYFRTYTSIGVVTGQEIQELGIPDLKRSFELLANVRSAPANRGNNGFVIRGLNSEGVTQPTNSAPIISVVIDGAIQNGEATRRGARGVWDVEQIEVLRGPQSTLQGRNSLGGAVLVKTKDPTFTPEAIVEGQVGTDEWKSGAFAVSGAVVPNQVAVRIAGQTFREEKAITYTDPSVASLGRDEFDQIRGKVLVTPEWAPGLTGLFTVSHTRDKPAVTAVTGPDFFARRFDSTNSSVEFRETKVNNYVADLSYEVAPGWTVKSLTAYVDTAAAISTPNGASFQRAEVRDGGDFSQDLRLVFDPAGWAVSGVFGLFGGRFTNDTKSRIDTTAFGFPLLIQDLTLANRTESVAGYADLRFRFAERWTLIAGGRILRDKVSNSTDGVALDFDTFMNVALNQSGTTENTVFLPKGGLAYDLTPDQTLAATINRGYRAGFAEAVAGTGSVNTVAPEFLWSYELAWRSRWLDNRLQLNANVFWYDYTDQQIVVDNPLVRGTSITQNAGKSHVYGAEIEGRARVTDELTMFGSLGLLRTRFDEAVTFSGDFSGNQFPESPTVTAAIGGIWKHHTGFFVAGDVSYTHGYYSAGDPGNDPMRWVGSFTVANARVGWETKHATVSVFVRNLFDEQYLTSISAPSGGVYNEATIGDGRLVGIRLTGRL</sequence>
<feature type="domain" description="Secretin/TonB short N-terminal" evidence="13">
    <location>
        <begin position="106"/>
        <end position="157"/>
    </location>
</feature>
<evidence type="ECO:0000313" key="14">
    <source>
        <dbReference type="EMBL" id="MDC7788144.1"/>
    </source>
</evidence>
<keyword evidence="14" id="KW-0675">Receptor</keyword>
<evidence type="ECO:0000256" key="10">
    <source>
        <dbReference type="ARBA" id="ARBA00023237"/>
    </source>
</evidence>
<keyword evidence="3 11" id="KW-1134">Transmembrane beta strand</keyword>
<dbReference type="Gene3D" id="2.40.170.20">
    <property type="entry name" value="TonB-dependent receptor, beta-barrel domain"/>
    <property type="match status" value="1"/>
</dbReference>
<keyword evidence="10 11" id="KW-0998">Cell outer membrane</keyword>
<gene>
    <name evidence="14" type="ORF">PQJ73_20845</name>
</gene>
<dbReference type="Gene3D" id="3.55.50.30">
    <property type="match status" value="1"/>
</dbReference>